<dbReference type="Gene3D" id="3.40.50.300">
    <property type="entry name" value="P-loop containing nucleotide triphosphate hydrolases"/>
    <property type="match status" value="1"/>
</dbReference>
<evidence type="ECO:0000256" key="4">
    <source>
        <dbReference type="HAMAP-Rule" id="MF_00636"/>
    </source>
</evidence>
<dbReference type="InterPro" id="IPR027417">
    <property type="entry name" value="P-loop_NTPase"/>
</dbReference>
<dbReference type="Pfam" id="PF03668">
    <property type="entry name" value="RapZ-like_N"/>
    <property type="match status" value="1"/>
</dbReference>
<sequence>MKLVIVSGLSGAGKTVALKQYEDLGYYCIDNLPLALVGPISRRTARGGDERYARLAIGVDARESPREIARFPRYLERLRARGIETRVLFLRAEESVLLRRYSETRRPHPLARGDVSLHEAIRAEQQLLEPIANCADATIDTTGKNLHELREEIQSQVPGGGSGKLIVQLESFGFRNGIPESADFVFDIRCLPNPHWEPTLRKLSGRDAAVAAWFERYPEVQRMIRDLRGFLERWLPEFRKQDRAYLSVAVGCTGGQHRSVYVVERLAELLRTQCEQLSVRHRELWNGNERRKPDGAT</sequence>
<keyword evidence="2 4" id="KW-0067">ATP-binding</keyword>
<dbReference type="PIRSF" id="PIRSF005052">
    <property type="entry name" value="P-loopkin"/>
    <property type="match status" value="1"/>
</dbReference>
<evidence type="ECO:0000259" key="5">
    <source>
        <dbReference type="Pfam" id="PF03668"/>
    </source>
</evidence>
<dbReference type="SUPFAM" id="SSF52540">
    <property type="entry name" value="P-loop containing nucleoside triphosphate hydrolases"/>
    <property type="match status" value="1"/>
</dbReference>
<keyword evidence="1 4" id="KW-0547">Nucleotide-binding</keyword>
<dbReference type="InterPro" id="IPR005337">
    <property type="entry name" value="RapZ-like"/>
</dbReference>
<feature type="domain" description="RapZ-like N-terminal" evidence="5">
    <location>
        <begin position="1"/>
        <end position="157"/>
    </location>
</feature>
<evidence type="ECO:0000313" key="8">
    <source>
        <dbReference type="Proteomes" id="UP000248330"/>
    </source>
</evidence>
<dbReference type="GO" id="GO:0005524">
    <property type="term" value="F:ATP binding"/>
    <property type="evidence" value="ECO:0007669"/>
    <property type="project" value="UniProtKB-UniRule"/>
</dbReference>
<dbReference type="InterPro" id="IPR053931">
    <property type="entry name" value="RapZ_C"/>
</dbReference>
<name>A0A318E8T4_9GAMM</name>
<dbReference type="Proteomes" id="UP000248330">
    <property type="component" value="Unassembled WGS sequence"/>
</dbReference>
<feature type="binding site" evidence="4">
    <location>
        <begin position="8"/>
        <end position="15"/>
    </location>
    <ligand>
        <name>ATP</name>
        <dbReference type="ChEBI" id="CHEBI:30616"/>
    </ligand>
</feature>
<protein>
    <submittedName>
        <fullName evidence="7">UPF0042 nucleotide-binding protein</fullName>
    </submittedName>
</protein>
<dbReference type="Pfam" id="PF22740">
    <property type="entry name" value="PapZ_C"/>
    <property type="match status" value="1"/>
</dbReference>
<evidence type="ECO:0000256" key="3">
    <source>
        <dbReference type="ARBA" id="ARBA00023134"/>
    </source>
</evidence>
<keyword evidence="8" id="KW-1185">Reference proteome</keyword>
<reference evidence="7 8" key="1">
    <citation type="submission" date="2018-04" db="EMBL/GenBank/DDBJ databases">
        <title>Genomic Encyclopedia of Type Strains, Phase IV (KMG-IV): sequencing the most valuable type-strain genomes for metagenomic binning, comparative biology and taxonomic classification.</title>
        <authorList>
            <person name="Goeker M."/>
        </authorList>
    </citation>
    <scope>NUCLEOTIDE SEQUENCE [LARGE SCALE GENOMIC DNA]</scope>
    <source>
        <strain evidence="7 8">DSM 104150</strain>
    </source>
</reference>
<dbReference type="AlphaFoldDB" id="A0A318E8T4"/>
<evidence type="ECO:0000313" key="7">
    <source>
        <dbReference type="EMBL" id="PXV67063.1"/>
    </source>
</evidence>
<dbReference type="RefSeq" id="WP_110265386.1">
    <property type="nucleotide sequence ID" value="NZ_CAKZQT010000011.1"/>
</dbReference>
<evidence type="ECO:0000259" key="6">
    <source>
        <dbReference type="Pfam" id="PF22740"/>
    </source>
</evidence>
<dbReference type="HAMAP" id="MF_00636">
    <property type="entry name" value="RapZ_like"/>
    <property type="match status" value="1"/>
</dbReference>
<proteinExistence type="inferred from homology"/>
<evidence type="ECO:0000256" key="2">
    <source>
        <dbReference type="ARBA" id="ARBA00022840"/>
    </source>
</evidence>
<dbReference type="OrthoDB" id="9784461at2"/>
<gene>
    <name evidence="7" type="ORF">C8D93_10638</name>
</gene>
<dbReference type="InterPro" id="IPR053930">
    <property type="entry name" value="RapZ-like_N"/>
</dbReference>
<dbReference type="PANTHER" id="PTHR30448">
    <property type="entry name" value="RNASE ADAPTER PROTEIN RAPZ"/>
    <property type="match status" value="1"/>
</dbReference>
<dbReference type="EMBL" id="QICN01000006">
    <property type="protein sequence ID" value="PXV67063.1"/>
    <property type="molecule type" value="Genomic_DNA"/>
</dbReference>
<comment type="caution">
    <text evidence="7">The sequence shown here is derived from an EMBL/GenBank/DDBJ whole genome shotgun (WGS) entry which is preliminary data.</text>
</comment>
<feature type="binding site" evidence="4">
    <location>
        <begin position="60"/>
        <end position="63"/>
    </location>
    <ligand>
        <name>GTP</name>
        <dbReference type="ChEBI" id="CHEBI:37565"/>
    </ligand>
</feature>
<feature type="domain" description="RapZ C-terminal" evidence="6">
    <location>
        <begin position="166"/>
        <end position="284"/>
    </location>
</feature>
<evidence type="ECO:0000256" key="1">
    <source>
        <dbReference type="ARBA" id="ARBA00022741"/>
    </source>
</evidence>
<dbReference type="GO" id="GO:0005525">
    <property type="term" value="F:GTP binding"/>
    <property type="evidence" value="ECO:0007669"/>
    <property type="project" value="UniProtKB-UniRule"/>
</dbReference>
<dbReference type="PANTHER" id="PTHR30448:SF0">
    <property type="entry name" value="RNASE ADAPTER PROTEIN RAPZ"/>
    <property type="match status" value="1"/>
</dbReference>
<organism evidence="7 8">
    <name type="scientific">Sinimarinibacterium flocculans</name>
    <dbReference type="NCBI Taxonomy" id="985250"/>
    <lineage>
        <taxon>Bacteria</taxon>
        <taxon>Pseudomonadati</taxon>
        <taxon>Pseudomonadota</taxon>
        <taxon>Gammaproteobacteria</taxon>
        <taxon>Nevskiales</taxon>
        <taxon>Nevskiaceae</taxon>
        <taxon>Sinimarinibacterium</taxon>
    </lineage>
</organism>
<accession>A0A318E8T4</accession>
<dbReference type="NCBIfam" id="NF003828">
    <property type="entry name" value="PRK05416.1"/>
    <property type="match status" value="1"/>
</dbReference>
<keyword evidence="3 4" id="KW-0342">GTP-binding</keyword>